<keyword evidence="5" id="KW-1185">Reference proteome</keyword>
<gene>
    <name evidence="4" type="ORF">APUTEX25_001452</name>
    <name evidence="3" type="ORF">F751_5674</name>
    <name evidence="2" type="ORF">g.15024</name>
</gene>
<keyword evidence="1" id="KW-1133">Transmembrane helix</keyword>
<dbReference type="EMBL" id="GDKF01004311">
    <property type="protein sequence ID" value="JAT74311.1"/>
    <property type="molecule type" value="Transcribed_RNA"/>
</dbReference>
<dbReference type="EMBL" id="KL662154">
    <property type="protein sequence ID" value="KFM27710.1"/>
    <property type="molecule type" value="Genomic_DNA"/>
</dbReference>
<evidence type="ECO:0000313" key="3">
    <source>
        <dbReference type="EMBL" id="KFM27710.1"/>
    </source>
</evidence>
<reference evidence="4" key="5">
    <citation type="submission" date="2018-11" db="EMBL/GenBank/DDBJ databases">
        <title>Characterization of plant carbon substrate utilization by Auxenochlorella protothecoides.</title>
        <authorList>
            <person name="Vogler B.W."/>
            <person name="Starkenburg S.R."/>
            <person name="Sudasinghe N."/>
            <person name="Schambach J.Y."/>
            <person name="Rollin J.A."/>
            <person name="Pattathil S."/>
            <person name="Barry A.N."/>
        </authorList>
    </citation>
    <scope>NUCLEOTIDE SEQUENCE [LARGE SCALE GENOMIC DNA]</scope>
    <source>
        <strain evidence="4">UTEX 25</strain>
    </source>
</reference>
<reference evidence="4" key="4">
    <citation type="submission" date="2018-10" db="EMBL/GenBank/DDBJ databases">
        <authorList>
            <person name="Hovde B."/>
            <person name="Zhang X."/>
        </authorList>
    </citation>
    <scope>NUCLEOTIDE SEQUENCE [LARGE SCALE GENOMIC DNA]</scope>
    <source>
        <strain evidence="4">UTEX 25</strain>
    </source>
</reference>
<protein>
    <submittedName>
        <fullName evidence="3">Uncharacterized protein</fullName>
    </submittedName>
</protein>
<feature type="transmembrane region" description="Helical" evidence="1">
    <location>
        <begin position="6"/>
        <end position="27"/>
    </location>
</feature>
<proteinExistence type="predicted"/>
<dbReference type="RefSeq" id="XP_011400697.1">
    <property type="nucleotide sequence ID" value="XM_011402395.1"/>
</dbReference>
<evidence type="ECO:0000313" key="6">
    <source>
        <dbReference type="Proteomes" id="UP000279271"/>
    </source>
</evidence>
<dbReference type="OrthoDB" id="419711at2759"/>
<dbReference type="Proteomes" id="UP000279271">
    <property type="component" value="Unassembled WGS sequence"/>
</dbReference>
<feature type="transmembrane region" description="Helical" evidence="1">
    <location>
        <begin position="48"/>
        <end position="68"/>
    </location>
</feature>
<dbReference type="PANTHER" id="PTHR12242">
    <property type="entry name" value="OS02G0130600 PROTEIN-RELATED"/>
    <property type="match status" value="1"/>
</dbReference>
<reference evidence="3 5" key="1">
    <citation type="journal article" date="2014" name="BMC Genomics">
        <title>Oil accumulation mechanisms of the oleaginous microalga Chlorella protothecoides revealed through its genome, transcriptomes, and proteomes.</title>
        <authorList>
            <person name="Gao C."/>
            <person name="Wang Y."/>
            <person name="Shen Y."/>
            <person name="Yan D."/>
            <person name="He X."/>
            <person name="Dai J."/>
            <person name="Wu Q."/>
        </authorList>
    </citation>
    <scope>NUCLEOTIDE SEQUENCE [LARGE SCALE GENOMIC DNA]</scope>
    <source>
        <strain evidence="3 5">0710</strain>
    </source>
</reference>
<evidence type="ECO:0000313" key="5">
    <source>
        <dbReference type="Proteomes" id="UP000028924"/>
    </source>
</evidence>
<evidence type="ECO:0000256" key="1">
    <source>
        <dbReference type="SAM" id="Phobius"/>
    </source>
</evidence>
<evidence type="ECO:0000313" key="2">
    <source>
        <dbReference type="EMBL" id="JAT74311.1"/>
    </source>
</evidence>
<reference evidence="6" key="3">
    <citation type="journal article" date="2018" name="Algal Res.">
        <title>Characterization of plant carbon substrate utilization by Auxenochlorella protothecoides.</title>
        <authorList>
            <person name="Vogler B.W."/>
            <person name="Starkenburg S.R."/>
            <person name="Sudasinghe N."/>
            <person name="Schambach J.Y."/>
            <person name="Rollin J.A."/>
            <person name="Pattathil S."/>
            <person name="Barry A.N."/>
        </authorList>
    </citation>
    <scope>NUCLEOTIDE SEQUENCE [LARGE SCALE GENOMIC DNA]</scope>
    <source>
        <strain evidence="6">UTEX 25</strain>
    </source>
</reference>
<dbReference type="GeneID" id="23617065"/>
<dbReference type="GO" id="GO:0016020">
    <property type="term" value="C:membrane"/>
    <property type="evidence" value="ECO:0007669"/>
    <property type="project" value="TreeGrafter"/>
</dbReference>
<dbReference type="AlphaFoldDB" id="A0A087SPQ6"/>
<feature type="transmembrane region" description="Helical" evidence="1">
    <location>
        <begin position="113"/>
        <end position="140"/>
    </location>
</feature>
<dbReference type="Proteomes" id="UP000028924">
    <property type="component" value="Unassembled WGS sequence"/>
</dbReference>
<keyword evidence="1" id="KW-0812">Transmembrane</keyword>
<dbReference type="PANTHER" id="PTHR12242:SF22">
    <property type="entry name" value="OS02G0130600 PROTEIN"/>
    <property type="match status" value="1"/>
</dbReference>
<sequence>MTIPTSIIVIQLAAWVQTTTFLIVWLRKARKAPPPDVTASASVSRRTLLVYRLACLGYALFIGIRQYLDRGSIAFVYYTVWNWWLLTAYFALAALASWLAISRKGWSSAKPRTLHWVLVAIFHTEASAIVVVDTITWLVLVPMLMADPDPARRAMWASRLFCLESYSQHGINALMMAGEIALGCLPPDLWAAGGQGAWAGVYGVWAAVFFLRHGRPIYPFMDVKRPHAWVGFLAMFLLAWAGFGLVQGGLALRMRAERRSVALAARKVE</sequence>
<name>A0A087SPQ6_AUXPR</name>
<feature type="transmembrane region" description="Helical" evidence="1">
    <location>
        <begin position="228"/>
        <end position="252"/>
    </location>
</feature>
<feature type="transmembrane region" description="Helical" evidence="1">
    <location>
        <begin position="80"/>
        <end position="101"/>
    </location>
</feature>
<accession>A0A087SPQ6</accession>
<dbReference type="KEGG" id="apro:F751_5674"/>
<reference evidence="2" key="2">
    <citation type="submission" date="2015-08" db="EMBL/GenBank/DDBJ databases">
        <authorList>
            <person name="Babu N.S."/>
            <person name="Beckwith C.J."/>
            <person name="Beseler K.G."/>
            <person name="Brison A."/>
            <person name="Carone J.V."/>
            <person name="Caskin T.P."/>
            <person name="Diamond M."/>
            <person name="Durham M.E."/>
            <person name="Foxe J.M."/>
            <person name="Go M."/>
            <person name="Henderson B.A."/>
            <person name="Jones I.B."/>
            <person name="McGettigan J.A."/>
            <person name="Micheletti S.J."/>
            <person name="Nasrallah M.E."/>
            <person name="Ortiz D."/>
            <person name="Piller C.R."/>
            <person name="Privatt S.R."/>
            <person name="Schneider S.L."/>
            <person name="Sharp S."/>
            <person name="Smith T.C."/>
            <person name="Stanton J.D."/>
            <person name="Ullery H.E."/>
            <person name="Wilson R.J."/>
            <person name="Serrano M.G."/>
            <person name="Buck G."/>
            <person name="Lee V."/>
            <person name="Wang Y."/>
            <person name="Carvalho R."/>
            <person name="Voegtly L."/>
            <person name="Shi R."/>
            <person name="Duckworth R."/>
            <person name="Johnson A."/>
            <person name="Loviza R."/>
            <person name="Walstead R."/>
            <person name="Shah Z."/>
            <person name="Kiflezghi M."/>
            <person name="Wade K."/>
            <person name="Ball S.L."/>
            <person name="Bradley K.W."/>
            <person name="Asai D.J."/>
            <person name="Bowman C.A."/>
            <person name="Russell D.A."/>
            <person name="Pope W.H."/>
            <person name="Jacobs-Sera D."/>
            <person name="Hendrix R.W."/>
            <person name="Hatfull G.F."/>
        </authorList>
    </citation>
    <scope>NUCLEOTIDE SEQUENCE</scope>
</reference>
<dbReference type="eggNOG" id="ENOG502QTZM">
    <property type="taxonomic scope" value="Eukaryota"/>
</dbReference>
<evidence type="ECO:0000313" key="4">
    <source>
        <dbReference type="EMBL" id="RMZ54294.1"/>
    </source>
</evidence>
<keyword evidence="1" id="KW-0472">Membrane</keyword>
<dbReference type="EMBL" id="QOKY01000180">
    <property type="protein sequence ID" value="RMZ54294.1"/>
    <property type="molecule type" value="Genomic_DNA"/>
</dbReference>
<organism evidence="3 5">
    <name type="scientific">Auxenochlorella protothecoides</name>
    <name type="common">Green microalga</name>
    <name type="synonym">Chlorella protothecoides</name>
    <dbReference type="NCBI Taxonomy" id="3075"/>
    <lineage>
        <taxon>Eukaryota</taxon>
        <taxon>Viridiplantae</taxon>
        <taxon>Chlorophyta</taxon>
        <taxon>core chlorophytes</taxon>
        <taxon>Trebouxiophyceae</taxon>
        <taxon>Chlorellales</taxon>
        <taxon>Chlorellaceae</taxon>
        <taxon>Auxenochlorella</taxon>
    </lineage>
</organism>